<dbReference type="Pfam" id="PF00797">
    <property type="entry name" value="Acetyltransf_2"/>
    <property type="match status" value="1"/>
</dbReference>
<gene>
    <name evidence="2" type="ORF">ISU07_22435</name>
</gene>
<comment type="similarity">
    <text evidence="1">Belongs to the arylamine N-acetyltransferase family.</text>
</comment>
<comment type="caution">
    <text evidence="2">The sequence shown here is derived from an EMBL/GenBank/DDBJ whole genome shotgun (WGS) entry which is preliminary data.</text>
</comment>
<protein>
    <submittedName>
        <fullName evidence="2">Arylamine N-acetyltransferase</fullName>
    </submittedName>
</protein>
<evidence type="ECO:0000256" key="1">
    <source>
        <dbReference type="ARBA" id="ARBA00006547"/>
    </source>
</evidence>
<dbReference type="InterPro" id="IPR038765">
    <property type="entry name" value="Papain-like_cys_pep_sf"/>
</dbReference>
<dbReference type="GO" id="GO:0016407">
    <property type="term" value="F:acetyltransferase activity"/>
    <property type="evidence" value="ECO:0007669"/>
    <property type="project" value="InterPro"/>
</dbReference>
<dbReference type="Gene3D" id="3.30.2140.10">
    <property type="entry name" value="Arylamine N-acetyltransferase"/>
    <property type="match status" value="1"/>
</dbReference>
<dbReference type="AlphaFoldDB" id="A0A930VG06"/>
<dbReference type="EMBL" id="JADKPN010000020">
    <property type="protein sequence ID" value="MBF4765902.1"/>
    <property type="molecule type" value="Genomic_DNA"/>
</dbReference>
<dbReference type="Proteomes" id="UP000640489">
    <property type="component" value="Unassembled WGS sequence"/>
</dbReference>
<evidence type="ECO:0000313" key="3">
    <source>
        <dbReference type="Proteomes" id="UP000640489"/>
    </source>
</evidence>
<dbReference type="InterPro" id="IPR001447">
    <property type="entry name" value="Arylamine_N-AcTrfase"/>
</dbReference>
<dbReference type="SUPFAM" id="SSF54001">
    <property type="entry name" value="Cysteine proteinases"/>
    <property type="match status" value="1"/>
</dbReference>
<accession>A0A930VG06</accession>
<reference evidence="2" key="1">
    <citation type="submission" date="2020-11" db="EMBL/GenBank/DDBJ databases">
        <title>Nocardioides sp. nov., isolated from Soil of Cynanchum wilfordii Hemsley rhizosphere.</title>
        <authorList>
            <person name="Lee J.-S."/>
            <person name="Suh M.K."/>
            <person name="Kim J.-S."/>
        </authorList>
    </citation>
    <scope>NUCLEOTIDE SEQUENCE</scope>
    <source>
        <strain evidence="2">KCTC 19275</strain>
    </source>
</reference>
<name>A0A930VG06_9ACTN</name>
<dbReference type="Gene3D" id="2.40.128.150">
    <property type="entry name" value="Cysteine proteinases"/>
    <property type="match status" value="1"/>
</dbReference>
<sequence length="278" mass="31173">MTDPSPWQVEELDLDAYLAVVGVPAAPPSRSALDALHEAHVRAFTFDNVDVLLDQHPGVALSAVQEKFVGRGRGGYCFEHGALFAAVLERQGYDVERRLGRVGDPTVAARTHCVVLVRLDGEELLADPGFGMSVLRPIPLVDGAEDGYGGWEYRLREVPVGRGRGWALERWRNEHWELMHTHDELPVTPIDLATGHHFTSTYPPIHFRKMLMLTRHLDGRHVSLTHQTVTVRRPGHPTEHRELRDGELSDWLDELDVRLSTDERAALLLRVGELPPLA</sequence>
<organism evidence="2 3">
    <name type="scientific">Nocardioides islandensis</name>
    <dbReference type="NCBI Taxonomy" id="433663"/>
    <lineage>
        <taxon>Bacteria</taxon>
        <taxon>Bacillati</taxon>
        <taxon>Actinomycetota</taxon>
        <taxon>Actinomycetes</taxon>
        <taxon>Propionibacteriales</taxon>
        <taxon>Nocardioidaceae</taxon>
        <taxon>Nocardioides</taxon>
    </lineage>
</organism>
<dbReference type="PANTHER" id="PTHR11786:SF0">
    <property type="entry name" value="ARYLAMINE N-ACETYLTRANSFERASE 4-RELATED"/>
    <property type="match status" value="1"/>
</dbReference>
<keyword evidence="3" id="KW-1185">Reference proteome</keyword>
<dbReference type="RefSeq" id="WP_194709086.1">
    <property type="nucleotide sequence ID" value="NZ_JADKPN010000020.1"/>
</dbReference>
<evidence type="ECO:0000313" key="2">
    <source>
        <dbReference type="EMBL" id="MBF4765902.1"/>
    </source>
</evidence>
<proteinExistence type="inferred from homology"/>
<dbReference type="PANTHER" id="PTHR11786">
    <property type="entry name" value="N-HYDROXYARYLAMINE O-ACETYLTRANSFERASE"/>
    <property type="match status" value="1"/>
</dbReference>